<dbReference type="GO" id="GO:0016301">
    <property type="term" value="F:kinase activity"/>
    <property type="evidence" value="ECO:0007669"/>
    <property type="project" value="UniProtKB-KW"/>
</dbReference>
<evidence type="ECO:0000259" key="10">
    <source>
        <dbReference type="Pfam" id="PF07730"/>
    </source>
</evidence>
<keyword evidence="7" id="KW-0067">ATP-binding</keyword>
<feature type="transmembrane region" description="Helical" evidence="9">
    <location>
        <begin position="110"/>
        <end position="132"/>
    </location>
</feature>
<evidence type="ECO:0000256" key="4">
    <source>
        <dbReference type="ARBA" id="ARBA00022679"/>
    </source>
</evidence>
<evidence type="ECO:0000256" key="6">
    <source>
        <dbReference type="ARBA" id="ARBA00022777"/>
    </source>
</evidence>
<dbReference type="InterPro" id="IPR036890">
    <property type="entry name" value="HATPase_C_sf"/>
</dbReference>
<feature type="transmembrane region" description="Helical" evidence="9">
    <location>
        <begin position="431"/>
        <end position="451"/>
    </location>
</feature>
<feature type="transmembrane region" description="Helical" evidence="9">
    <location>
        <begin position="34"/>
        <end position="52"/>
    </location>
</feature>
<proteinExistence type="predicted"/>
<dbReference type="InterPro" id="IPR050482">
    <property type="entry name" value="Sensor_HK_TwoCompSys"/>
</dbReference>
<accession>A0ABT4RDL6</accession>
<keyword evidence="3" id="KW-0597">Phosphoprotein</keyword>
<dbReference type="InterPro" id="IPR011712">
    <property type="entry name" value="Sig_transdc_His_kin_sub3_dim/P"/>
</dbReference>
<feature type="transmembrane region" description="Helical" evidence="9">
    <location>
        <begin position="296"/>
        <end position="315"/>
    </location>
</feature>
<evidence type="ECO:0000256" key="9">
    <source>
        <dbReference type="SAM" id="Phobius"/>
    </source>
</evidence>
<feature type="domain" description="Signal transduction histidine kinase subgroup 3 dimerisation and phosphoacceptor" evidence="10">
    <location>
        <begin position="483"/>
        <end position="538"/>
    </location>
</feature>
<keyword evidence="12" id="KW-1185">Reference proteome</keyword>
<evidence type="ECO:0000256" key="7">
    <source>
        <dbReference type="ARBA" id="ARBA00022840"/>
    </source>
</evidence>
<keyword evidence="4" id="KW-0808">Transferase</keyword>
<evidence type="ECO:0000256" key="8">
    <source>
        <dbReference type="ARBA" id="ARBA00023012"/>
    </source>
</evidence>
<evidence type="ECO:0000256" key="3">
    <source>
        <dbReference type="ARBA" id="ARBA00022553"/>
    </source>
</evidence>
<keyword evidence="5" id="KW-0547">Nucleotide-binding</keyword>
<keyword evidence="8" id="KW-0902">Two-component regulatory system</keyword>
<dbReference type="CDD" id="cd16917">
    <property type="entry name" value="HATPase_UhpB-NarQ-NarX-like"/>
    <property type="match status" value="1"/>
</dbReference>
<dbReference type="Pfam" id="PF07730">
    <property type="entry name" value="HisKA_3"/>
    <property type="match status" value="1"/>
</dbReference>
<dbReference type="Gene3D" id="1.20.5.1930">
    <property type="match status" value="1"/>
</dbReference>
<sequence length="678" mass="71105">MVFGTSRRAAALVLALAVWSAGEAAWQVTGPGGAPFSLVVMLWAFVLPLPLLLAGRAPGWAALAAVAIVATRDAAEQRAPGAAAQSVVLLVALFLSEAGAPPRSFPRRGLAAGGLLVLSVVTMDLAGFGVYASPSLGAYAHTLTLAIGGVSAGVALRDRRGEAERREREVLELEAGAERRIDLALAGERARIASEVDAAVAMLLNGVRPLADRARHAAADEFAELMAAVHDRAQAAMLELRRAVRLLRTPDEEPTLAVAAGDEAAARRDGDSADARAGDGTRALGSAVAAARRTRVGHAVGLAAPVVLLTLLGLADRLTVAIEPFVPAFPVPGPVLGPASPWVTAVLYPLPLLLRRRWPVTAALAVFALVVARMLVHDLSTLTFSQFYAAAAVTFIGAAHARRRTGGVVVVAAGTVTSLVCMVLEEMPYQFYAYSFAGLLPLACGLGGLLVRDRVASSVRARRAHERADRAQEVRARERVMAERLAAARELHDVVGHAVTIITLQAAVAVRYAALDLARARRAGIAVAQVASDVQRDLVRLGAGAAPADDITRLAERSGLPVTLDLRVDAAELPLPLALTTVRIVQEALTNVGRHAGPVPVTVRLERMDERLVIEVVNAPGRQGVGAGGGRGLRGMLERVELYSGTLQAGPTGDGGWRVRAELAFEIHQKVMREAPKS</sequence>
<keyword evidence="9" id="KW-0812">Transmembrane</keyword>
<evidence type="ECO:0000256" key="1">
    <source>
        <dbReference type="ARBA" id="ARBA00000085"/>
    </source>
</evidence>
<protein>
    <recommendedName>
        <fullName evidence="2">histidine kinase</fullName>
        <ecNumber evidence="2">2.7.13.3</ecNumber>
    </recommendedName>
</protein>
<reference evidence="11" key="1">
    <citation type="submission" date="2022-10" db="EMBL/GenBank/DDBJ databases">
        <title>The WGS of Solirubrobacter sp. CPCC 204708.</title>
        <authorList>
            <person name="Jiang Z."/>
        </authorList>
    </citation>
    <scope>NUCLEOTIDE SEQUENCE</scope>
    <source>
        <strain evidence="11">CPCC 204708</strain>
    </source>
</reference>
<dbReference type="RefSeq" id="WP_202952238.1">
    <property type="nucleotide sequence ID" value="NZ_JAPCID010000005.1"/>
</dbReference>
<keyword evidence="9" id="KW-0472">Membrane</keyword>
<keyword evidence="6 11" id="KW-0418">Kinase</keyword>
<gene>
    <name evidence="11" type="ORF">OJ962_03925</name>
</gene>
<dbReference type="EC" id="2.7.13.3" evidence="2"/>
<feature type="transmembrane region" description="Helical" evidence="9">
    <location>
        <begin position="335"/>
        <end position="353"/>
    </location>
</feature>
<keyword evidence="9" id="KW-1133">Transmembrane helix</keyword>
<dbReference type="EMBL" id="JAPCID010000005">
    <property type="protein sequence ID" value="MDA0136632.1"/>
    <property type="molecule type" value="Genomic_DNA"/>
</dbReference>
<feature type="transmembrane region" description="Helical" evidence="9">
    <location>
        <begin position="406"/>
        <end position="425"/>
    </location>
</feature>
<comment type="caution">
    <text evidence="11">The sequence shown here is derived from an EMBL/GenBank/DDBJ whole genome shotgun (WGS) entry which is preliminary data.</text>
</comment>
<dbReference type="PANTHER" id="PTHR24421:SF10">
    <property type="entry name" value="NITRATE_NITRITE SENSOR PROTEIN NARQ"/>
    <property type="match status" value="1"/>
</dbReference>
<feature type="transmembrane region" description="Helical" evidence="9">
    <location>
        <begin position="138"/>
        <end position="156"/>
    </location>
</feature>
<dbReference type="PANTHER" id="PTHR24421">
    <property type="entry name" value="NITRATE/NITRITE SENSOR PROTEIN NARX-RELATED"/>
    <property type="match status" value="1"/>
</dbReference>
<dbReference type="Proteomes" id="UP001147700">
    <property type="component" value="Unassembled WGS sequence"/>
</dbReference>
<feature type="transmembrane region" description="Helical" evidence="9">
    <location>
        <begin position="360"/>
        <end position="376"/>
    </location>
</feature>
<organism evidence="11 12">
    <name type="scientific">Solirubrobacter deserti</name>
    <dbReference type="NCBI Taxonomy" id="2282478"/>
    <lineage>
        <taxon>Bacteria</taxon>
        <taxon>Bacillati</taxon>
        <taxon>Actinomycetota</taxon>
        <taxon>Thermoleophilia</taxon>
        <taxon>Solirubrobacterales</taxon>
        <taxon>Solirubrobacteraceae</taxon>
        <taxon>Solirubrobacter</taxon>
    </lineage>
</organism>
<dbReference type="Gene3D" id="3.30.565.10">
    <property type="entry name" value="Histidine kinase-like ATPase, C-terminal domain"/>
    <property type="match status" value="1"/>
</dbReference>
<evidence type="ECO:0000256" key="2">
    <source>
        <dbReference type="ARBA" id="ARBA00012438"/>
    </source>
</evidence>
<evidence type="ECO:0000313" key="12">
    <source>
        <dbReference type="Proteomes" id="UP001147700"/>
    </source>
</evidence>
<comment type="catalytic activity">
    <reaction evidence="1">
        <text>ATP + protein L-histidine = ADP + protein N-phospho-L-histidine.</text>
        <dbReference type="EC" id="2.7.13.3"/>
    </reaction>
</comment>
<dbReference type="SUPFAM" id="SSF55874">
    <property type="entry name" value="ATPase domain of HSP90 chaperone/DNA topoisomerase II/histidine kinase"/>
    <property type="match status" value="1"/>
</dbReference>
<name>A0ABT4RDL6_9ACTN</name>
<feature type="transmembrane region" description="Helical" evidence="9">
    <location>
        <begin position="382"/>
        <end position="399"/>
    </location>
</feature>
<evidence type="ECO:0000256" key="5">
    <source>
        <dbReference type="ARBA" id="ARBA00022741"/>
    </source>
</evidence>
<evidence type="ECO:0000313" key="11">
    <source>
        <dbReference type="EMBL" id="MDA0136632.1"/>
    </source>
</evidence>